<dbReference type="EMBL" id="KN838825">
    <property type="protein sequence ID" value="KIJ93772.1"/>
    <property type="molecule type" value="Genomic_DNA"/>
</dbReference>
<name>A0A0C9XBZ5_9AGAR</name>
<keyword evidence="2" id="KW-1185">Reference proteome</keyword>
<accession>A0A0C9XBZ5</accession>
<reference evidence="2" key="2">
    <citation type="submission" date="2015-01" db="EMBL/GenBank/DDBJ databases">
        <title>Evolutionary Origins and Diversification of the Mycorrhizal Mutualists.</title>
        <authorList>
            <consortium name="DOE Joint Genome Institute"/>
            <consortium name="Mycorrhizal Genomics Consortium"/>
            <person name="Kohler A."/>
            <person name="Kuo A."/>
            <person name="Nagy L.G."/>
            <person name="Floudas D."/>
            <person name="Copeland A."/>
            <person name="Barry K.W."/>
            <person name="Cichocki N."/>
            <person name="Veneault-Fourrey C."/>
            <person name="LaButti K."/>
            <person name="Lindquist E.A."/>
            <person name="Lipzen A."/>
            <person name="Lundell T."/>
            <person name="Morin E."/>
            <person name="Murat C."/>
            <person name="Riley R."/>
            <person name="Ohm R."/>
            <person name="Sun H."/>
            <person name="Tunlid A."/>
            <person name="Henrissat B."/>
            <person name="Grigoriev I.V."/>
            <person name="Hibbett D.S."/>
            <person name="Martin F."/>
        </authorList>
    </citation>
    <scope>NUCLEOTIDE SEQUENCE [LARGE SCALE GENOMIC DNA]</scope>
    <source>
        <strain evidence="2">LaAM-08-1</strain>
    </source>
</reference>
<reference evidence="1 2" key="1">
    <citation type="submission" date="2014-04" db="EMBL/GenBank/DDBJ databases">
        <authorList>
            <consortium name="DOE Joint Genome Institute"/>
            <person name="Kuo A."/>
            <person name="Kohler A."/>
            <person name="Nagy L.G."/>
            <person name="Floudas D."/>
            <person name="Copeland A."/>
            <person name="Barry K.W."/>
            <person name="Cichocki N."/>
            <person name="Veneault-Fourrey C."/>
            <person name="LaButti K."/>
            <person name="Lindquist E.A."/>
            <person name="Lipzen A."/>
            <person name="Lundell T."/>
            <person name="Morin E."/>
            <person name="Murat C."/>
            <person name="Sun H."/>
            <person name="Tunlid A."/>
            <person name="Henrissat B."/>
            <person name="Grigoriev I.V."/>
            <person name="Hibbett D.S."/>
            <person name="Martin F."/>
            <person name="Nordberg H.P."/>
            <person name="Cantor M.N."/>
            <person name="Hua S.X."/>
        </authorList>
    </citation>
    <scope>NUCLEOTIDE SEQUENCE [LARGE SCALE GENOMIC DNA]</scope>
    <source>
        <strain evidence="1 2">LaAM-08-1</strain>
    </source>
</reference>
<dbReference type="HOGENOM" id="CLU_2223689_0_0_1"/>
<evidence type="ECO:0000313" key="2">
    <source>
        <dbReference type="Proteomes" id="UP000054477"/>
    </source>
</evidence>
<dbReference type="OrthoDB" id="3061143at2759"/>
<gene>
    <name evidence="1" type="ORF">K443DRAFT_111526</name>
</gene>
<dbReference type="AlphaFoldDB" id="A0A0C9XBZ5"/>
<evidence type="ECO:0000313" key="1">
    <source>
        <dbReference type="EMBL" id="KIJ93772.1"/>
    </source>
</evidence>
<proteinExistence type="predicted"/>
<sequence length="106" mass="11947">MTTTPLEEFIVKDGEIAGCLQFNPHRDTRFPLLYIVKEHPLVVNTHLLQTIYVYIEDTSQGALTKKLSFENSLHVPLGPDDTMSDHGELEIKSITVNDANKLSRPV</sequence>
<dbReference type="Proteomes" id="UP000054477">
    <property type="component" value="Unassembled WGS sequence"/>
</dbReference>
<organism evidence="1 2">
    <name type="scientific">Laccaria amethystina LaAM-08-1</name>
    <dbReference type="NCBI Taxonomy" id="1095629"/>
    <lineage>
        <taxon>Eukaryota</taxon>
        <taxon>Fungi</taxon>
        <taxon>Dikarya</taxon>
        <taxon>Basidiomycota</taxon>
        <taxon>Agaricomycotina</taxon>
        <taxon>Agaricomycetes</taxon>
        <taxon>Agaricomycetidae</taxon>
        <taxon>Agaricales</taxon>
        <taxon>Agaricineae</taxon>
        <taxon>Hydnangiaceae</taxon>
        <taxon>Laccaria</taxon>
    </lineage>
</organism>
<protein>
    <submittedName>
        <fullName evidence="1">Unplaced genomic scaffold K443scaffold_290, whole genome shotgun sequence</fullName>
    </submittedName>
</protein>